<evidence type="ECO:0000313" key="2">
    <source>
        <dbReference type="Proteomes" id="UP001466893"/>
    </source>
</evidence>
<reference evidence="1 2" key="1">
    <citation type="submission" date="2024-04" db="EMBL/GenBank/DDBJ databases">
        <title>Kosakonia calanthae sp. nov., a halophilic bacterium isolated from leaves of Calanthe tiplacata.</title>
        <authorList>
            <person name="Wu P."/>
        </authorList>
    </citation>
    <scope>NUCLEOTIDE SEQUENCE [LARGE SCALE GENOMIC DNA]</scope>
    <source>
        <strain evidence="1 2">BYX6</strain>
    </source>
</reference>
<sequence>MLLTGVIFLFTLVLDESGFFEWSALFANNGGTGAAPLFLISDEISL</sequence>
<organism evidence="1 2">
    <name type="scientific">Kosakonia calanthes</name>
    <dbReference type="NCBI Taxonomy" id="3139408"/>
    <lineage>
        <taxon>Bacteria</taxon>
        <taxon>Pseudomonadati</taxon>
        <taxon>Pseudomonadota</taxon>
        <taxon>Gammaproteobacteria</taxon>
        <taxon>Enterobacterales</taxon>
        <taxon>Enterobacteriaceae</taxon>
        <taxon>Kosakonia</taxon>
    </lineage>
</organism>
<evidence type="ECO:0000313" key="1">
    <source>
        <dbReference type="EMBL" id="WZV97434.1"/>
    </source>
</evidence>
<dbReference type="EMBL" id="CP151800">
    <property type="protein sequence ID" value="WZV97434.1"/>
    <property type="molecule type" value="Genomic_DNA"/>
</dbReference>
<keyword evidence="2" id="KW-1185">Reference proteome</keyword>
<proteinExistence type="predicted"/>
<accession>A0ABZ3B287</accession>
<name>A0ABZ3B287_9ENTR</name>
<protein>
    <submittedName>
        <fullName evidence="1">Uncharacterized protein</fullName>
    </submittedName>
</protein>
<dbReference type="RefSeq" id="WP_342322056.1">
    <property type="nucleotide sequence ID" value="NZ_CP151800.1"/>
</dbReference>
<dbReference type="Proteomes" id="UP001466893">
    <property type="component" value="Chromosome"/>
</dbReference>
<gene>
    <name evidence="1" type="ORF">AAEY27_17470</name>
</gene>